<accession>A0A2J8MGB7</accession>
<name>A0A2J8MGB7_PANTR</name>
<protein>
    <submittedName>
        <fullName evidence="2">SPOP isoform 15</fullName>
    </submittedName>
    <submittedName>
        <fullName evidence="1">SPOP isoform 7</fullName>
    </submittedName>
</protein>
<dbReference type="Proteomes" id="UP000236370">
    <property type="component" value="Unassembled WGS sequence"/>
</dbReference>
<comment type="caution">
    <text evidence="2">The sequence shown here is derived from an EMBL/GenBank/DDBJ whole genome shotgun (WGS) entry which is preliminary data.</text>
</comment>
<gene>
    <name evidence="2" type="ORF">CK820_G0021073</name>
</gene>
<dbReference type="EMBL" id="NBAG03000258">
    <property type="protein sequence ID" value="PNI58560.1"/>
    <property type="molecule type" value="Genomic_DNA"/>
</dbReference>
<sequence length="44" mass="4751">MSRVPSPPPPAEMSSGPVAESWCYTQCSQQLKKVIKAIGQCEIS</sequence>
<organism evidence="2 3">
    <name type="scientific">Pan troglodytes</name>
    <name type="common">Chimpanzee</name>
    <dbReference type="NCBI Taxonomy" id="9598"/>
    <lineage>
        <taxon>Eukaryota</taxon>
        <taxon>Metazoa</taxon>
        <taxon>Chordata</taxon>
        <taxon>Craniata</taxon>
        <taxon>Vertebrata</taxon>
        <taxon>Euteleostomi</taxon>
        <taxon>Mammalia</taxon>
        <taxon>Eutheria</taxon>
        <taxon>Euarchontoglires</taxon>
        <taxon>Primates</taxon>
        <taxon>Haplorrhini</taxon>
        <taxon>Catarrhini</taxon>
        <taxon>Hominidae</taxon>
        <taxon>Pan</taxon>
    </lineage>
</organism>
<evidence type="ECO:0000313" key="3">
    <source>
        <dbReference type="Proteomes" id="UP000236370"/>
    </source>
</evidence>
<evidence type="ECO:0000313" key="2">
    <source>
        <dbReference type="EMBL" id="PNI58567.1"/>
    </source>
</evidence>
<proteinExistence type="predicted"/>
<reference evidence="2 3" key="1">
    <citation type="submission" date="2017-12" db="EMBL/GenBank/DDBJ databases">
        <title>High-resolution comparative analysis of great ape genomes.</title>
        <authorList>
            <person name="Pollen A."/>
            <person name="Hastie A."/>
            <person name="Hormozdiari F."/>
            <person name="Dougherty M."/>
            <person name="Liu R."/>
            <person name="Chaisson M."/>
            <person name="Hoppe E."/>
            <person name="Hill C."/>
            <person name="Pang A."/>
            <person name="Hillier L."/>
            <person name="Baker C."/>
            <person name="Armstrong J."/>
            <person name="Shendure J."/>
            <person name="Paten B."/>
            <person name="Wilson R."/>
            <person name="Chao H."/>
            <person name="Schneider V."/>
            <person name="Ventura M."/>
            <person name="Kronenberg Z."/>
            <person name="Murali S."/>
            <person name="Gordon D."/>
            <person name="Cantsilieris S."/>
            <person name="Munson K."/>
            <person name="Nelson B."/>
            <person name="Raja A."/>
            <person name="Underwood J."/>
            <person name="Diekhans M."/>
            <person name="Fiddes I."/>
            <person name="Haussler D."/>
            <person name="Eichler E."/>
        </authorList>
    </citation>
    <scope>NUCLEOTIDE SEQUENCE [LARGE SCALE GENOMIC DNA]</scope>
    <source>
        <strain evidence="2">Yerkes chimp pedigree #C0471</strain>
        <tissue evidence="2">Blood</tissue>
    </source>
</reference>
<dbReference type="EMBL" id="NBAG03000258">
    <property type="protein sequence ID" value="PNI58567.1"/>
    <property type="molecule type" value="Genomic_DNA"/>
</dbReference>
<dbReference type="AlphaFoldDB" id="A0A2J8MGB7"/>
<evidence type="ECO:0000313" key="1">
    <source>
        <dbReference type="EMBL" id="PNI58560.1"/>
    </source>
</evidence>